<evidence type="ECO:0000256" key="1">
    <source>
        <dbReference type="SAM" id="Phobius"/>
    </source>
</evidence>
<comment type="caution">
    <text evidence="2">The sequence shown here is derived from an EMBL/GenBank/DDBJ whole genome shotgun (WGS) entry which is preliminary data.</text>
</comment>
<evidence type="ECO:0000313" key="3">
    <source>
        <dbReference type="Proteomes" id="UP000758603"/>
    </source>
</evidence>
<dbReference type="AlphaFoldDB" id="A0A9P9A3D3"/>
<sequence>MTHLQHQSQDLQIRPSPQAAAVAYAVYFILVVLQVAVIMNTQRDKCKGDLSNEDVSCLGSLEYSILADKFSGFISSSISSAEYEALNPKMERAIGKKSIRSRVGFGDPGDLLKSHGED</sequence>
<evidence type="ECO:0000313" key="2">
    <source>
        <dbReference type="EMBL" id="KAH6659135.1"/>
    </source>
</evidence>
<accession>A0A9P9A3D3</accession>
<feature type="transmembrane region" description="Helical" evidence="1">
    <location>
        <begin position="20"/>
        <end position="39"/>
    </location>
</feature>
<dbReference type="EMBL" id="JAGPXC010000001">
    <property type="protein sequence ID" value="KAH6659135.1"/>
    <property type="molecule type" value="Genomic_DNA"/>
</dbReference>
<protein>
    <submittedName>
        <fullName evidence="2">Uncharacterized protein</fullName>
    </submittedName>
</protein>
<proteinExistence type="predicted"/>
<keyword evidence="1" id="KW-1133">Transmembrane helix</keyword>
<gene>
    <name evidence="2" type="ORF">BKA67DRAFT_529311</name>
</gene>
<keyword evidence="1" id="KW-0472">Membrane</keyword>
<keyword evidence="3" id="KW-1185">Reference proteome</keyword>
<dbReference type="GeneID" id="70127939"/>
<name>A0A9P9A3D3_9PEZI</name>
<keyword evidence="1" id="KW-0812">Transmembrane</keyword>
<dbReference type="Proteomes" id="UP000758603">
    <property type="component" value="Unassembled WGS sequence"/>
</dbReference>
<reference evidence="2" key="1">
    <citation type="journal article" date="2021" name="Nat. Commun.">
        <title>Genetic determinants of endophytism in the Arabidopsis root mycobiome.</title>
        <authorList>
            <person name="Mesny F."/>
            <person name="Miyauchi S."/>
            <person name="Thiergart T."/>
            <person name="Pickel B."/>
            <person name="Atanasova L."/>
            <person name="Karlsson M."/>
            <person name="Huettel B."/>
            <person name="Barry K.W."/>
            <person name="Haridas S."/>
            <person name="Chen C."/>
            <person name="Bauer D."/>
            <person name="Andreopoulos W."/>
            <person name="Pangilinan J."/>
            <person name="LaButti K."/>
            <person name="Riley R."/>
            <person name="Lipzen A."/>
            <person name="Clum A."/>
            <person name="Drula E."/>
            <person name="Henrissat B."/>
            <person name="Kohler A."/>
            <person name="Grigoriev I.V."/>
            <person name="Martin F.M."/>
            <person name="Hacquard S."/>
        </authorList>
    </citation>
    <scope>NUCLEOTIDE SEQUENCE</scope>
    <source>
        <strain evidence="2">MPI-SDFR-AT-0073</strain>
    </source>
</reference>
<organism evidence="2 3">
    <name type="scientific">Truncatella angustata</name>
    <dbReference type="NCBI Taxonomy" id="152316"/>
    <lineage>
        <taxon>Eukaryota</taxon>
        <taxon>Fungi</taxon>
        <taxon>Dikarya</taxon>
        <taxon>Ascomycota</taxon>
        <taxon>Pezizomycotina</taxon>
        <taxon>Sordariomycetes</taxon>
        <taxon>Xylariomycetidae</taxon>
        <taxon>Amphisphaeriales</taxon>
        <taxon>Sporocadaceae</taxon>
        <taxon>Truncatella</taxon>
    </lineage>
</organism>
<dbReference type="RefSeq" id="XP_045963266.1">
    <property type="nucleotide sequence ID" value="XM_046099047.1"/>
</dbReference>